<sequence length="118" mass="12321">MKSVCALKSNVASVRPYRAGSTVTGGLPGEVVRAMALDWGVYIDAYLLDAARVGNRYAAIAFCDQSGTSSNGMTVATPPVRHVATRGAFKLLQTLDGADNYVLVTEHDAGVVADGNCN</sequence>
<gene>
    <name evidence="1" type="ORF">ALQ44_101411</name>
</gene>
<comment type="caution">
    <text evidence="1">The sequence shown here is derived from an EMBL/GenBank/DDBJ whole genome shotgun (WGS) entry which is preliminary data.</text>
</comment>
<dbReference type="EMBL" id="RBPQ01000040">
    <property type="protein sequence ID" value="RMO32378.1"/>
    <property type="molecule type" value="Genomic_DNA"/>
</dbReference>
<reference evidence="1 2" key="1">
    <citation type="submission" date="2018-08" db="EMBL/GenBank/DDBJ databases">
        <title>Recombination of ecologically and evolutionarily significant loci maintains genetic cohesion in the Pseudomonas syringae species complex.</title>
        <authorList>
            <person name="Dillon M."/>
            <person name="Thakur S."/>
            <person name="Almeida R.N.D."/>
            <person name="Weir B.S."/>
            <person name="Guttman D.S."/>
        </authorList>
    </citation>
    <scope>NUCLEOTIDE SEQUENCE [LARGE SCALE GENOMIC DNA]</scope>
    <source>
        <strain evidence="1 2">ICMP 2788</strain>
    </source>
</reference>
<evidence type="ECO:0000313" key="2">
    <source>
        <dbReference type="Proteomes" id="UP000276886"/>
    </source>
</evidence>
<dbReference type="RefSeq" id="WP_003342532.1">
    <property type="nucleotide sequence ID" value="NZ_RBUV01000074.1"/>
</dbReference>
<dbReference type="Proteomes" id="UP000276886">
    <property type="component" value="Unassembled WGS sequence"/>
</dbReference>
<organism evidence="1 2">
    <name type="scientific">Pseudomonas syringae pv. pisi</name>
    <dbReference type="NCBI Taxonomy" id="59510"/>
    <lineage>
        <taxon>Bacteria</taxon>
        <taxon>Pseudomonadati</taxon>
        <taxon>Pseudomonadota</taxon>
        <taxon>Gammaproteobacteria</taxon>
        <taxon>Pseudomonadales</taxon>
        <taxon>Pseudomonadaceae</taxon>
        <taxon>Pseudomonas</taxon>
        <taxon>Pseudomonas syringae</taxon>
    </lineage>
</organism>
<dbReference type="AlphaFoldDB" id="A0A2V4PE46"/>
<evidence type="ECO:0000313" key="1">
    <source>
        <dbReference type="EMBL" id="RMO32378.1"/>
    </source>
</evidence>
<name>A0A2V4PE46_PSESJ</name>
<proteinExistence type="predicted"/>
<accession>A0A2V4PE46</accession>
<protein>
    <submittedName>
        <fullName evidence="1">Uncharacterized protein</fullName>
    </submittedName>
</protein>